<evidence type="ECO:0000256" key="1">
    <source>
        <dbReference type="ARBA" id="ARBA00004651"/>
    </source>
</evidence>
<evidence type="ECO:0000256" key="2">
    <source>
        <dbReference type="ARBA" id="ARBA00022475"/>
    </source>
</evidence>
<organism evidence="7 8">
    <name type="scientific">Marinobacter adhaerens</name>
    <dbReference type="NCBI Taxonomy" id="1033846"/>
    <lineage>
        <taxon>Bacteria</taxon>
        <taxon>Pseudomonadati</taxon>
        <taxon>Pseudomonadota</taxon>
        <taxon>Gammaproteobacteria</taxon>
        <taxon>Pseudomonadales</taxon>
        <taxon>Marinobacteraceae</taxon>
        <taxon>Marinobacter</taxon>
    </lineage>
</organism>
<feature type="transmembrane region" description="Helical" evidence="6">
    <location>
        <begin position="246"/>
        <end position="270"/>
    </location>
</feature>
<accession>A0A352ISG4</accession>
<feature type="transmembrane region" description="Helical" evidence="6">
    <location>
        <begin position="138"/>
        <end position="160"/>
    </location>
</feature>
<feature type="transmembrane region" description="Helical" evidence="6">
    <location>
        <begin position="108"/>
        <end position="126"/>
    </location>
</feature>
<dbReference type="PANTHER" id="PTHR30250">
    <property type="entry name" value="PST FAMILY PREDICTED COLANIC ACID TRANSPORTER"/>
    <property type="match status" value="1"/>
</dbReference>
<feature type="transmembrane region" description="Helical" evidence="6">
    <location>
        <begin position="328"/>
        <end position="350"/>
    </location>
</feature>
<reference evidence="7 8" key="1">
    <citation type="journal article" date="2018" name="Nat. Biotechnol.">
        <title>A standardized bacterial taxonomy based on genome phylogeny substantially revises the tree of life.</title>
        <authorList>
            <person name="Parks D.H."/>
            <person name="Chuvochina M."/>
            <person name="Waite D.W."/>
            <person name="Rinke C."/>
            <person name="Skarshewski A."/>
            <person name="Chaumeil P.A."/>
            <person name="Hugenholtz P."/>
        </authorList>
    </citation>
    <scope>NUCLEOTIDE SEQUENCE [LARGE SCALE GENOMIC DNA]</scope>
    <source>
        <strain evidence="7">UBA9380</strain>
    </source>
</reference>
<protein>
    <recommendedName>
        <fullName evidence="9">Polysaccharide biosynthesis protein</fullName>
    </recommendedName>
</protein>
<feature type="transmembrane region" description="Helical" evidence="6">
    <location>
        <begin position="383"/>
        <end position="402"/>
    </location>
</feature>
<feature type="transmembrane region" description="Helical" evidence="6">
    <location>
        <begin position="38"/>
        <end position="61"/>
    </location>
</feature>
<feature type="transmembrane region" description="Helical" evidence="6">
    <location>
        <begin position="82"/>
        <end position="102"/>
    </location>
</feature>
<evidence type="ECO:0000256" key="3">
    <source>
        <dbReference type="ARBA" id="ARBA00022692"/>
    </source>
</evidence>
<dbReference type="AlphaFoldDB" id="A0A352ISG4"/>
<feature type="transmembrane region" description="Helical" evidence="6">
    <location>
        <begin position="357"/>
        <end position="377"/>
    </location>
</feature>
<name>A0A352ISG4_9GAMM</name>
<proteinExistence type="predicted"/>
<evidence type="ECO:0000256" key="4">
    <source>
        <dbReference type="ARBA" id="ARBA00022989"/>
    </source>
</evidence>
<keyword evidence="4 6" id="KW-1133">Transmembrane helix</keyword>
<feature type="transmembrane region" description="Helical" evidence="6">
    <location>
        <begin position="12"/>
        <end position="32"/>
    </location>
</feature>
<feature type="transmembrane region" description="Helical" evidence="6">
    <location>
        <begin position="172"/>
        <end position="192"/>
    </location>
</feature>
<dbReference type="InterPro" id="IPR050833">
    <property type="entry name" value="Poly_Biosynth_Transport"/>
</dbReference>
<evidence type="ECO:0000256" key="5">
    <source>
        <dbReference type="ARBA" id="ARBA00023136"/>
    </source>
</evidence>
<feature type="transmembrane region" description="Helical" evidence="6">
    <location>
        <begin position="212"/>
        <end position="234"/>
    </location>
</feature>
<comment type="subcellular location">
    <subcellularLocation>
        <location evidence="1">Cell membrane</location>
        <topology evidence="1">Multi-pass membrane protein</topology>
    </subcellularLocation>
</comment>
<dbReference type="PANTHER" id="PTHR30250:SF11">
    <property type="entry name" value="O-ANTIGEN TRANSPORTER-RELATED"/>
    <property type="match status" value="1"/>
</dbReference>
<sequence>MKQVLIRLTNLGLRGTTLVSKFLLIFMLARFLEPSELGLYGLLTVSISYGLYFLGFDFYIFTTREILKAEPSGRGQLLKSQVALSLILYAVFLPLTIVLFGLELLPWWLLPWFMALLVLEHITQELNRLLVALQRQLVASWVLFFRAGAWCLAVVGVMFLNESSQELTTVLIGWSAGSSIGMLIGVAVLWRIPMGGWRKAVDWAWLKKGLKIALPMLIATLALRGIYTVDRYWFEALAGLDVLGAYVLFIGMCTALLGFMDAGVFTFLYPAMISAHANNNAGEFRKKFRQLAWQTVVLTGLFSACAWFAIMPLLQWLDKPLYLEKIELFGWLLLATGLFVVGMIPHYGLYARGNDKPLIISHVAGLLVFLASTASFATVFTELAVPFGLISAFVFIMAWKTLQFYRLTPANWR</sequence>
<evidence type="ECO:0000313" key="8">
    <source>
        <dbReference type="Proteomes" id="UP000263489"/>
    </source>
</evidence>
<dbReference type="Proteomes" id="UP000263489">
    <property type="component" value="Unassembled WGS sequence"/>
</dbReference>
<evidence type="ECO:0000256" key="6">
    <source>
        <dbReference type="SAM" id="Phobius"/>
    </source>
</evidence>
<feature type="transmembrane region" description="Helical" evidence="6">
    <location>
        <begin position="291"/>
        <end position="316"/>
    </location>
</feature>
<dbReference type="EMBL" id="DNNA01000142">
    <property type="protein sequence ID" value="HBC34397.1"/>
    <property type="molecule type" value="Genomic_DNA"/>
</dbReference>
<evidence type="ECO:0000313" key="7">
    <source>
        <dbReference type="EMBL" id="HBC34397.1"/>
    </source>
</evidence>
<keyword evidence="5 6" id="KW-0472">Membrane</keyword>
<gene>
    <name evidence="7" type="ORF">DC045_08785</name>
</gene>
<evidence type="ECO:0008006" key="9">
    <source>
        <dbReference type="Google" id="ProtNLM"/>
    </source>
</evidence>
<comment type="caution">
    <text evidence="7">The sequence shown here is derived from an EMBL/GenBank/DDBJ whole genome shotgun (WGS) entry which is preliminary data.</text>
</comment>
<dbReference type="GO" id="GO:0005886">
    <property type="term" value="C:plasma membrane"/>
    <property type="evidence" value="ECO:0007669"/>
    <property type="project" value="UniProtKB-SubCell"/>
</dbReference>
<keyword evidence="3 6" id="KW-0812">Transmembrane</keyword>
<keyword evidence="2" id="KW-1003">Cell membrane</keyword>